<sequence>VWRTFQNLHGKNFHPVQEELIFHQSNVAMFCLGTHQTSIIPGVLSSQAKILIDLVKDHIRGMSKLFNLQV</sequence>
<proteinExistence type="predicted"/>
<comment type="caution">
    <text evidence="1">The sequence shown here is derived from an EMBL/GenBank/DDBJ whole genome shotgun (WGS) entry which is preliminary data.</text>
</comment>
<accession>A0ABC8SPK5</accession>
<dbReference type="AlphaFoldDB" id="A0ABC8SPK5"/>
<name>A0ABC8SPK5_9AQUA</name>
<reference evidence="1 2" key="1">
    <citation type="submission" date="2024-02" db="EMBL/GenBank/DDBJ databases">
        <authorList>
            <person name="Vignale AGUSTIN F."/>
            <person name="Sosa J E."/>
            <person name="Modenutti C."/>
        </authorList>
    </citation>
    <scope>NUCLEOTIDE SEQUENCE [LARGE SCALE GENOMIC DNA]</scope>
</reference>
<evidence type="ECO:0000313" key="2">
    <source>
        <dbReference type="Proteomes" id="UP001642360"/>
    </source>
</evidence>
<protein>
    <submittedName>
        <fullName evidence="1">Uncharacterized protein</fullName>
    </submittedName>
</protein>
<dbReference type="Proteomes" id="UP001642360">
    <property type="component" value="Unassembled WGS sequence"/>
</dbReference>
<evidence type="ECO:0000313" key="1">
    <source>
        <dbReference type="EMBL" id="CAK9158897.1"/>
    </source>
</evidence>
<dbReference type="EMBL" id="CAUOFW020003266">
    <property type="protein sequence ID" value="CAK9158897.1"/>
    <property type="molecule type" value="Genomic_DNA"/>
</dbReference>
<keyword evidence="2" id="KW-1185">Reference proteome</keyword>
<gene>
    <name evidence="1" type="ORF">ILEXP_LOCUS27561</name>
</gene>
<feature type="non-terminal residue" evidence="1">
    <location>
        <position position="1"/>
    </location>
</feature>
<organism evidence="1 2">
    <name type="scientific">Ilex paraguariensis</name>
    <name type="common">yerba mate</name>
    <dbReference type="NCBI Taxonomy" id="185542"/>
    <lineage>
        <taxon>Eukaryota</taxon>
        <taxon>Viridiplantae</taxon>
        <taxon>Streptophyta</taxon>
        <taxon>Embryophyta</taxon>
        <taxon>Tracheophyta</taxon>
        <taxon>Spermatophyta</taxon>
        <taxon>Magnoliopsida</taxon>
        <taxon>eudicotyledons</taxon>
        <taxon>Gunneridae</taxon>
        <taxon>Pentapetalae</taxon>
        <taxon>asterids</taxon>
        <taxon>campanulids</taxon>
        <taxon>Aquifoliales</taxon>
        <taxon>Aquifoliaceae</taxon>
        <taxon>Ilex</taxon>
    </lineage>
</organism>